<organism evidence="1 2">
    <name type="scientific">Trichormus variabilis (strain ATCC 29413 / PCC 7937)</name>
    <name type="common">Anabaena variabilis</name>
    <dbReference type="NCBI Taxonomy" id="240292"/>
    <lineage>
        <taxon>Bacteria</taxon>
        <taxon>Bacillati</taxon>
        <taxon>Cyanobacteriota</taxon>
        <taxon>Cyanophyceae</taxon>
        <taxon>Nostocales</taxon>
        <taxon>Nostocaceae</taxon>
        <taxon>Trichormus</taxon>
    </lineage>
</organism>
<dbReference type="EMBL" id="CP000117">
    <property type="protein sequence ID" value="ABA24075.1"/>
    <property type="molecule type" value="Genomic_DNA"/>
</dbReference>
<proteinExistence type="predicted"/>
<dbReference type="HOGENOM" id="CLU_2566379_0_0_3"/>
<accession>Q3M4L1</accession>
<dbReference type="Proteomes" id="UP000002533">
    <property type="component" value="Chromosome"/>
</dbReference>
<evidence type="ECO:0000313" key="1">
    <source>
        <dbReference type="EMBL" id="ABA24075.1"/>
    </source>
</evidence>
<gene>
    <name evidence="1" type="ordered locus">Ava_4477</name>
</gene>
<dbReference type="KEGG" id="ava:Ava_4477"/>
<protein>
    <submittedName>
        <fullName evidence="1">Uncharacterized protein</fullName>
    </submittedName>
</protein>
<reference evidence="2" key="1">
    <citation type="journal article" date="2014" name="Stand. Genomic Sci.">
        <title>Complete genome sequence of Anabaena variabilis ATCC 29413.</title>
        <authorList>
            <person name="Thiel T."/>
            <person name="Pratte B.S."/>
            <person name="Zhong J."/>
            <person name="Goodwin L."/>
            <person name="Copeland A."/>
            <person name="Lucas S."/>
            <person name="Han C."/>
            <person name="Pitluck S."/>
            <person name="Land M.L."/>
            <person name="Kyrpides N.C."/>
            <person name="Woyke T."/>
        </authorList>
    </citation>
    <scope>NUCLEOTIDE SEQUENCE [LARGE SCALE GENOMIC DNA]</scope>
    <source>
        <strain evidence="2">ATCC 29413 / PCC 7937</strain>
    </source>
</reference>
<evidence type="ECO:0000313" key="2">
    <source>
        <dbReference type="Proteomes" id="UP000002533"/>
    </source>
</evidence>
<sequence length="81" mass="9750">MSDRTTLIATMRNRKFRKIFRNPKTVNPELIDSFNYQKNINFYLQFRLKIKLQSLCKANLSLLCLPKIKSYSYNIFLEKII</sequence>
<name>Q3M4L1_TRIV2</name>
<dbReference type="AlphaFoldDB" id="Q3M4L1"/>